<evidence type="ECO:0000256" key="5">
    <source>
        <dbReference type="SAM" id="MobiDB-lite"/>
    </source>
</evidence>
<dbReference type="AlphaFoldDB" id="A0A916YMH2"/>
<evidence type="ECO:0000256" key="2">
    <source>
        <dbReference type="ARBA" id="ARBA00022723"/>
    </source>
</evidence>
<reference evidence="7" key="1">
    <citation type="journal article" date="2014" name="Int. J. Syst. Evol. Microbiol.">
        <title>Complete genome sequence of Corynebacterium casei LMG S-19264T (=DSM 44701T), isolated from a smear-ripened cheese.</title>
        <authorList>
            <consortium name="US DOE Joint Genome Institute (JGI-PGF)"/>
            <person name="Walter F."/>
            <person name="Albersmeier A."/>
            <person name="Kalinowski J."/>
            <person name="Ruckert C."/>
        </authorList>
    </citation>
    <scope>NUCLEOTIDE SEQUENCE</scope>
    <source>
        <strain evidence="7">CGMCC 1.15958</strain>
    </source>
</reference>
<evidence type="ECO:0000313" key="8">
    <source>
        <dbReference type="Proteomes" id="UP000609064"/>
    </source>
</evidence>
<dbReference type="RefSeq" id="WP_229250553.1">
    <property type="nucleotide sequence ID" value="NZ_BMKK01000002.1"/>
</dbReference>
<keyword evidence="2" id="KW-0479">Metal-binding</keyword>
<dbReference type="SUPFAM" id="SSF50022">
    <property type="entry name" value="ISP domain"/>
    <property type="match status" value="1"/>
</dbReference>
<dbReference type="PROSITE" id="PS51296">
    <property type="entry name" value="RIESKE"/>
    <property type="match status" value="1"/>
</dbReference>
<dbReference type="InterPro" id="IPR036922">
    <property type="entry name" value="Rieske_2Fe-2S_sf"/>
</dbReference>
<accession>A0A916YMH2</accession>
<dbReference type="CDD" id="cd03467">
    <property type="entry name" value="Rieske"/>
    <property type="match status" value="1"/>
</dbReference>
<evidence type="ECO:0000256" key="4">
    <source>
        <dbReference type="ARBA" id="ARBA00023014"/>
    </source>
</evidence>
<comment type="caution">
    <text evidence="7">The sequence shown here is derived from an EMBL/GenBank/DDBJ whole genome shotgun (WGS) entry which is preliminary data.</text>
</comment>
<dbReference type="EMBL" id="BMKK01000002">
    <property type="protein sequence ID" value="GGD50913.1"/>
    <property type="molecule type" value="Genomic_DNA"/>
</dbReference>
<keyword evidence="4" id="KW-0411">Iron-sulfur</keyword>
<dbReference type="Pfam" id="PF00355">
    <property type="entry name" value="Rieske"/>
    <property type="match status" value="1"/>
</dbReference>
<dbReference type="GO" id="GO:0046872">
    <property type="term" value="F:metal ion binding"/>
    <property type="evidence" value="ECO:0007669"/>
    <property type="project" value="UniProtKB-KW"/>
</dbReference>
<protein>
    <recommendedName>
        <fullName evidence="6">Rieske domain-containing protein</fullName>
    </recommendedName>
</protein>
<name>A0A916YMH2_9BACT</name>
<feature type="domain" description="Rieske" evidence="6">
    <location>
        <begin position="92"/>
        <end position="187"/>
    </location>
</feature>
<feature type="region of interest" description="Disordered" evidence="5">
    <location>
        <begin position="1"/>
        <end position="28"/>
    </location>
</feature>
<proteinExistence type="predicted"/>
<keyword evidence="1" id="KW-0001">2Fe-2S</keyword>
<evidence type="ECO:0000259" key="6">
    <source>
        <dbReference type="PROSITE" id="PS51296"/>
    </source>
</evidence>
<reference evidence="7" key="2">
    <citation type="submission" date="2020-09" db="EMBL/GenBank/DDBJ databases">
        <authorList>
            <person name="Sun Q."/>
            <person name="Zhou Y."/>
        </authorList>
    </citation>
    <scope>NUCLEOTIDE SEQUENCE</scope>
    <source>
        <strain evidence="7">CGMCC 1.15958</strain>
    </source>
</reference>
<evidence type="ECO:0000256" key="3">
    <source>
        <dbReference type="ARBA" id="ARBA00023004"/>
    </source>
</evidence>
<keyword evidence="8" id="KW-1185">Reference proteome</keyword>
<sequence length="191" mass="20828">MQETMMTNIETESPEKNEMTNSIDRNTIDRNTIDRNTIDRNTIDRKEFMRQVGLSFGAIMLMNCMQSCGDGGEIPDPTPTGNGGKVDFTININDATYSSLKTKGSAVVVKAQNVIIARANDTNGTWIAVDSRCTHEQTTIDYRASSNDFLCPNHGSTFSSTGAATKGPATAALTKYFTSFDATNNTLRVFA</sequence>
<keyword evidence="3" id="KW-0408">Iron</keyword>
<evidence type="ECO:0000256" key="1">
    <source>
        <dbReference type="ARBA" id="ARBA00022714"/>
    </source>
</evidence>
<dbReference type="Gene3D" id="2.102.10.10">
    <property type="entry name" value="Rieske [2Fe-2S] iron-sulphur domain"/>
    <property type="match status" value="1"/>
</dbReference>
<dbReference type="InterPro" id="IPR017941">
    <property type="entry name" value="Rieske_2Fe-2S"/>
</dbReference>
<organism evidence="7 8">
    <name type="scientific">Emticicia aquatilis</name>
    <dbReference type="NCBI Taxonomy" id="1537369"/>
    <lineage>
        <taxon>Bacteria</taxon>
        <taxon>Pseudomonadati</taxon>
        <taxon>Bacteroidota</taxon>
        <taxon>Cytophagia</taxon>
        <taxon>Cytophagales</taxon>
        <taxon>Leadbetterellaceae</taxon>
        <taxon>Emticicia</taxon>
    </lineage>
</organism>
<evidence type="ECO:0000313" key="7">
    <source>
        <dbReference type="EMBL" id="GGD50913.1"/>
    </source>
</evidence>
<feature type="compositionally biased region" description="Polar residues" evidence="5">
    <location>
        <begin position="1"/>
        <end position="11"/>
    </location>
</feature>
<dbReference type="Proteomes" id="UP000609064">
    <property type="component" value="Unassembled WGS sequence"/>
</dbReference>
<dbReference type="GO" id="GO:0051537">
    <property type="term" value="F:2 iron, 2 sulfur cluster binding"/>
    <property type="evidence" value="ECO:0007669"/>
    <property type="project" value="UniProtKB-KW"/>
</dbReference>
<gene>
    <name evidence="7" type="ORF">GCM10011514_13940</name>
</gene>